<name>A0A848L911_9BACT</name>
<feature type="compositionally biased region" description="Low complexity" evidence="1">
    <location>
        <begin position="150"/>
        <end position="171"/>
    </location>
</feature>
<dbReference type="Proteomes" id="UP000518300">
    <property type="component" value="Unassembled WGS sequence"/>
</dbReference>
<evidence type="ECO:0000313" key="3">
    <source>
        <dbReference type="EMBL" id="NMO15046.1"/>
    </source>
</evidence>
<keyword evidence="2" id="KW-0732">Signal</keyword>
<feature type="region of interest" description="Disordered" evidence="1">
    <location>
        <begin position="148"/>
        <end position="171"/>
    </location>
</feature>
<gene>
    <name evidence="3" type="ORF">HG543_09280</name>
</gene>
<feature type="chain" id="PRO_5033064147" description="Lipoprotein" evidence="2">
    <location>
        <begin position="24"/>
        <end position="171"/>
    </location>
</feature>
<dbReference type="AlphaFoldDB" id="A0A848L911"/>
<dbReference type="EMBL" id="JABBJJ010000030">
    <property type="protein sequence ID" value="NMO15046.1"/>
    <property type="molecule type" value="Genomic_DNA"/>
</dbReference>
<evidence type="ECO:0000313" key="4">
    <source>
        <dbReference type="Proteomes" id="UP000518300"/>
    </source>
</evidence>
<evidence type="ECO:0000256" key="1">
    <source>
        <dbReference type="SAM" id="MobiDB-lite"/>
    </source>
</evidence>
<keyword evidence="4" id="KW-1185">Reference proteome</keyword>
<protein>
    <recommendedName>
        <fullName evidence="5">Lipoprotein</fullName>
    </recommendedName>
</protein>
<sequence>MWTTRWGKVTLLCGWLAAPLAGAMELEELPTDARADVEDAYTEGAPDEMGRLVDPDTFFPGDTEEPLDSPRLRYAEPLSCPAVPGGRVWVADTEECGEAECIRTTTVWIGSWTVEDAELEVRCETDRVVLSTQDWQWVLEPDAQGAMDVAEATPAEPETAPAELAAPASET</sequence>
<dbReference type="RefSeq" id="WP_169344342.1">
    <property type="nucleotide sequence ID" value="NZ_JABBJJ010000030.1"/>
</dbReference>
<evidence type="ECO:0000256" key="2">
    <source>
        <dbReference type="SAM" id="SignalP"/>
    </source>
</evidence>
<comment type="caution">
    <text evidence="3">The sequence shown here is derived from an EMBL/GenBank/DDBJ whole genome shotgun (WGS) entry which is preliminary data.</text>
</comment>
<evidence type="ECO:0008006" key="5">
    <source>
        <dbReference type="Google" id="ProtNLM"/>
    </source>
</evidence>
<proteinExistence type="predicted"/>
<organism evidence="3 4">
    <name type="scientific">Pyxidicoccus fallax</name>
    <dbReference type="NCBI Taxonomy" id="394095"/>
    <lineage>
        <taxon>Bacteria</taxon>
        <taxon>Pseudomonadati</taxon>
        <taxon>Myxococcota</taxon>
        <taxon>Myxococcia</taxon>
        <taxon>Myxococcales</taxon>
        <taxon>Cystobacterineae</taxon>
        <taxon>Myxococcaceae</taxon>
        <taxon>Pyxidicoccus</taxon>
    </lineage>
</organism>
<reference evidence="3 4" key="1">
    <citation type="submission" date="2020-04" db="EMBL/GenBank/DDBJ databases">
        <title>Draft genome of Pyxidicoccus fallax type strain.</title>
        <authorList>
            <person name="Whitworth D.E."/>
        </authorList>
    </citation>
    <scope>NUCLEOTIDE SEQUENCE [LARGE SCALE GENOMIC DNA]</scope>
    <source>
        <strain evidence="3 4">DSM 14698</strain>
    </source>
</reference>
<feature type="signal peptide" evidence="2">
    <location>
        <begin position="1"/>
        <end position="23"/>
    </location>
</feature>
<accession>A0A848L911</accession>